<keyword evidence="2" id="KW-1185">Reference proteome</keyword>
<feature type="region of interest" description="Disordered" evidence="1">
    <location>
        <begin position="1"/>
        <end position="22"/>
    </location>
</feature>
<evidence type="ECO:0000313" key="2">
    <source>
        <dbReference type="Proteomes" id="UP000046395"/>
    </source>
</evidence>
<evidence type="ECO:0000313" key="3">
    <source>
        <dbReference type="WBParaSite" id="TMUE_3000011662.1"/>
    </source>
</evidence>
<accession>A0A5S6QXQ0</accession>
<protein>
    <submittedName>
        <fullName evidence="3">Uncharacterized protein</fullName>
    </submittedName>
</protein>
<dbReference type="WBParaSite" id="TMUE_3000011662.1">
    <property type="protein sequence ID" value="TMUE_3000011662.1"/>
    <property type="gene ID" value="WBGene00289083"/>
</dbReference>
<reference evidence="3" key="1">
    <citation type="submission" date="2019-12" db="UniProtKB">
        <authorList>
            <consortium name="WormBaseParasite"/>
        </authorList>
    </citation>
    <scope>IDENTIFICATION</scope>
</reference>
<feature type="compositionally biased region" description="Polar residues" evidence="1">
    <location>
        <begin position="9"/>
        <end position="22"/>
    </location>
</feature>
<dbReference type="Proteomes" id="UP000046395">
    <property type="component" value="Unassembled WGS sequence"/>
</dbReference>
<dbReference type="AlphaFoldDB" id="A0A5S6QXQ0"/>
<proteinExistence type="predicted"/>
<organism evidence="2 3">
    <name type="scientific">Trichuris muris</name>
    <name type="common">Mouse whipworm</name>
    <dbReference type="NCBI Taxonomy" id="70415"/>
    <lineage>
        <taxon>Eukaryota</taxon>
        <taxon>Metazoa</taxon>
        <taxon>Ecdysozoa</taxon>
        <taxon>Nematoda</taxon>
        <taxon>Enoplea</taxon>
        <taxon>Dorylaimia</taxon>
        <taxon>Trichinellida</taxon>
        <taxon>Trichuridae</taxon>
        <taxon>Trichuris</taxon>
    </lineage>
</organism>
<sequence>MNYGEAAEPNQSSSVSDGNTLTLTDRFTAESEEERTVAANRHLANNSITLLFQAIASTKGINIPQELLDQMPGDDLFVENGNMAKQKGDLARKFLALKAKGRENKLPFWEFKHAVCHFASIPF</sequence>
<evidence type="ECO:0000256" key="1">
    <source>
        <dbReference type="SAM" id="MobiDB-lite"/>
    </source>
</evidence>
<name>A0A5S6QXQ0_TRIMR</name>